<organism evidence="10">
    <name type="scientific">Papilio xuthus</name>
    <name type="common">Asian swallowtail butterfly</name>
    <dbReference type="NCBI Taxonomy" id="66420"/>
    <lineage>
        <taxon>Eukaryota</taxon>
        <taxon>Metazoa</taxon>
        <taxon>Ecdysozoa</taxon>
        <taxon>Arthropoda</taxon>
        <taxon>Hexapoda</taxon>
        <taxon>Insecta</taxon>
        <taxon>Pterygota</taxon>
        <taxon>Neoptera</taxon>
        <taxon>Endopterygota</taxon>
        <taxon>Lepidoptera</taxon>
        <taxon>Glossata</taxon>
        <taxon>Ditrysia</taxon>
        <taxon>Papilionoidea</taxon>
        <taxon>Papilionidae</taxon>
        <taxon>Papilioninae</taxon>
        <taxon>Papilio</taxon>
    </lineage>
</organism>
<feature type="domain" description="Ubiquinol-cytochrome C reductase hinge" evidence="9">
    <location>
        <begin position="28"/>
        <end position="75"/>
    </location>
</feature>
<proteinExistence type="inferred from homology"/>
<evidence type="ECO:0000256" key="2">
    <source>
        <dbReference type="ARBA" id="ARBA00006498"/>
    </source>
</evidence>
<keyword evidence="6" id="KW-0249">Electron transport</keyword>
<sequence length="77" mass="9024">MDEKPMFDPNSADQLTKERGICLQYDCAVKRLYDVFQQCEKRVKSKEYTAETCEEEIIDLMEGIDSCVDDRAFNKFV</sequence>
<evidence type="ECO:0000256" key="6">
    <source>
        <dbReference type="ARBA" id="ARBA00022982"/>
    </source>
</evidence>
<name>A0AAJ6Z5J8_PAPXU</name>
<dbReference type="RefSeq" id="XP_013165718.1">
    <property type="nucleotide sequence ID" value="XM_013310264.1"/>
</dbReference>
<dbReference type="Pfam" id="PF02320">
    <property type="entry name" value="UCR_hinge"/>
    <property type="match status" value="1"/>
</dbReference>
<accession>A0AAJ6Z5J8</accession>
<keyword evidence="7" id="KW-0496">Mitochondrion</keyword>
<dbReference type="AlphaFoldDB" id="A0AAJ6Z5J8"/>
<comment type="similarity">
    <text evidence="2">Belongs to the UQCRH/QCR6 family.</text>
</comment>
<evidence type="ECO:0000256" key="4">
    <source>
        <dbReference type="ARBA" id="ARBA00022660"/>
    </source>
</evidence>
<dbReference type="InterPro" id="IPR023184">
    <property type="entry name" value="Ubol_cytC_Rdtase_hinge_dom"/>
</dbReference>
<dbReference type="KEGG" id="pxu:106116427"/>
<evidence type="ECO:0000256" key="1">
    <source>
        <dbReference type="ARBA" id="ARBA00004273"/>
    </source>
</evidence>
<keyword evidence="4" id="KW-0679">Respiratory chain</keyword>
<evidence type="ECO:0000256" key="8">
    <source>
        <dbReference type="ARBA" id="ARBA00023136"/>
    </source>
</evidence>
<evidence type="ECO:0000256" key="7">
    <source>
        <dbReference type="ARBA" id="ARBA00023128"/>
    </source>
</evidence>
<evidence type="ECO:0000313" key="10">
    <source>
        <dbReference type="RefSeq" id="XP_013165718.1"/>
    </source>
</evidence>
<evidence type="ECO:0000256" key="5">
    <source>
        <dbReference type="ARBA" id="ARBA00022792"/>
    </source>
</evidence>
<dbReference type="InterPro" id="IPR036811">
    <property type="entry name" value="Ubol_cytC_Rdtase_hinge_dom_sf"/>
</dbReference>
<dbReference type="Proteomes" id="UP000694872">
    <property type="component" value="Unplaced"/>
</dbReference>
<reference evidence="10" key="1">
    <citation type="submission" date="2025-08" db="UniProtKB">
        <authorList>
            <consortium name="RefSeq"/>
        </authorList>
    </citation>
    <scope>IDENTIFICATION</scope>
</reference>
<keyword evidence="8" id="KW-0472">Membrane</keyword>
<evidence type="ECO:0000256" key="3">
    <source>
        <dbReference type="ARBA" id="ARBA00022448"/>
    </source>
</evidence>
<dbReference type="Gene3D" id="1.10.287.20">
    <property type="entry name" value="Ubiquinol-cytochrome C reductase hinge domain"/>
    <property type="match status" value="1"/>
</dbReference>
<keyword evidence="5" id="KW-0999">Mitochondrion inner membrane</keyword>
<keyword evidence="3" id="KW-0813">Transport</keyword>
<protein>
    <submittedName>
        <fullName evidence="10">Uncharacterized protein LOC106116427</fullName>
    </submittedName>
</protein>
<comment type="subcellular location">
    <subcellularLocation>
        <location evidence="1">Mitochondrion inner membrane</location>
    </subcellularLocation>
</comment>
<dbReference type="GO" id="GO:0005743">
    <property type="term" value="C:mitochondrial inner membrane"/>
    <property type="evidence" value="ECO:0007669"/>
    <property type="project" value="UniProtKB-SubCell"/>
</dbReference>
<gene>
    <name evidence="10" type="primary">LOC106116427</name>
</gene>
<dbReference type="SUPFAM" id="SSF81531">
    <property type="entry name" value="Non-heme 11 kDa protein of cytochrome bc1 complex (Ubiquinol-cytochrome c reductase)"/>
    <property type="match status" value="1"/>
</dbReference>
<dbReference type="GeneID" id="106116427"/>
<evidence type="ECO:0000259" key="9">
    <source>
        <dbReference type="Pfam" id="PF02320"/>
    </source>
</evidence>